<dbReference type="RefSeq" id="WP_057786402.1">
    <property type="nucleotide sequence ID" value="NZ_JQCD01000017.1"/>
</dbReference>
<comment type="caution">
    <text evidence="2">The sequence shown here is derived from an EMBL/GenBank/DDBJ whole genome shotgun (WGS) entry which is preliminary data.</text>
</comment>
<evidence type="ECO:0000256" key="1">
    <source>
        <dbReference type="SAM" id="MobiDB-lite"/>
    </source>
</evidence>
<protein>
    <recommendedName>
        <fullName evidence="4">DnaD domain-containing protein</fullName>
    </recommendedName>
</protein>
<dbReference type="STRING" id="1620.IV67_GL001450"/>
<dbReference type="PATRIC" id="fig|1620.3.peg.1477"/>
<feature type="compositionally biased region" description="Polar residues" evidence="1">
    <location>
        <begin position="106"/>
        <end position="120"/>
    </location>
</feature>
<proteinExistence type="predicted"/>
<reference evidence="2 3" key="1">
    <citation type="journal article" date="2015" name="Genome Announc.">
        <title>Expanding the biotechnology potential of lactobacilli through comparative genomics of 213 strains and associated genera.</title>
        <authorList>
            <person name="Sun Z."/>
            <person name="Harris H.M."/>
            <person name="McCann A."/>
            <person name="Guo C."/>
            <person name="Argimon S."/>
            <person name="Zhang W."/>
            <person name="Yang X."/>
            <person name="Jeffery I.B."/>
            <person name="Cooney J.C."/>
            <person name="Kagawa T.F."/>
            <person name="Liu W."/>
            <person name="Song Y."/>
            <person name="Salvetti E."/>
            <person name="Wrobel A."/>
            <person name="Rasinkangas P."/>
            <person name="Parkhill J."/>
            <person name="Rea M.C."/>
            <person name="O'Sullivan O."/>
            <person name="Ritari J."/>
            <person name="Douillard F.P."/>
            <person name="Paul Ross R."/>
            <person name="Yang R."/>
            <person name="Briner A.E."/>
            <person name="Felis G.E."/>
            <person name="de Vos W.M."/>
            <person name="Barrangou R."/>
            <person name="Klaenhammer T.R."/>
            <person name="Caufield P.W."/>
            <person name="Cui Y."/>
            <person name="Zhang H."/>
            <person name="O'Toole P.W."/>
        </authorList>
    </citation>
    <scope>NUCLEOTIDE SEQUENCE [LARGE SCALE GENOMIC DNA]</scope>
    <source>
        <strain evidence="2 3">DSM 20014</strain>
    </source>
</reference>
<evidence type="ECO:0000313" key="2">
    <source>
        <dbReference type="EMBL" id="KRN77606.1"/>
    </source>
</evidence>
<dbReference type="OrthoDB" id="1258529at2"/>
<keyword evidence="3" id="KW-1185">Reference proteome</keyword>
<sequence>MAKMTKIRKQRFTMLSNTVIEDERLTWKARGVFQYLYSKSEDWQFYETEVAKHSERDGRDSLRSGLEELERYGYLRRKRSRNKQGQVTTSDWFISDEPMLDFPTQAEPTQGEPTQANPTLPITDLTNTNKPNTNNTKDDDEQVINTNVKKAFNENKLQNQNEYSAVVTKRLLPLVKNVDSVKELNAMFDDALKDAIDKTNLGKVQKPVSYAITIVSNAVDWGAKNYDQFMKFNKSEQQMLNQDSVPQIVTDIDIHSLDLTQLRKEEQNNERI</sequence>
<name>A0A0R2JP00_9LACO</name>
<dbReference type="AlphaFoldDB" id="A0A0R2JP00"/>
<feature type="region of interest" description="Disordered" evidence="1">
    <location>
        <begin position="104"/>
        <end position="140"/>
    </location>
</feature>
<dbReference type="Proteomes" id="UP000051673">
    <property type="component" value="Unassembled WGS sequence"/>
</dbReference>
<gene>
    <name evidence="2" type="ORF">IV67_GL001450</name>
</gene>
<accession>A0A0R2JP00</accession>
<evidence type="ECO:0008006" key="4">
    <source>
        <dbReference type="Google" id="ProtNLM"/>
    </source>
</evidence>
<organism evidence="2 3">
    <name type="scientific">Weissella minor</name>
    <dbReference type="NCBI Taxonomy" id="1620"/>
    <lineage>
        <taxon>Bacteria</taxon>
        <taxon>Bacillati</taxon>
        <taxon>Bacillota</taxon>
        <taxon>Bacilli</taxon>
        <taxon>Lactobacillales</taxon>
        <taxon>Lactobacillaceae</taxon>
        <taxon>Weissella</taxon>
    </lineage>
</organism>
<dbReference type="EMBL" id="JQCD01000017">
    <property type="protein sequence ID" value="KRN77606.1"/>
    <property type="molecule type" value="Genomic_DNA"/>
</dbReference>
<evidence type="ECO:0000313" key="3">
    <source>
        <dbReference type="Proteomes" id="UP000051673"/>
    </source>
</evidence>
<feature type="compositionally biased region" description="Low complexity" evidence="1">
    <location>
        <begin position="123"/>
        <end position="135"/>
    </location>
</feature>